<dbReference type="OrthoDB" id="9794948at2"/>
<dbReference type="Gene3D" id="2.30.110.10">
    <property type="entry name" value="Electron Transport, Fmn-binding Protein, Chain A"/>
    <property type="match status" value="1"/>
</dbReference>
<dbReference type="STRING" id="531814.SAMN04487944_12275"/>
<reference evidence="1 2" key="1">
    <citation type="submission" date="2016-10" db="EMBL/GenBank/DDBJ databases">
        <authorList>
            <person name="de Groot N.N."/>
        </authorList>
    </citation>
    <scope>NUCLEOTIDE SEQUENCE [LARGE SCALE GENOMIC DNA]</scope>
    <source>
        <strain evidence="1 2">CGMCC 1.7727</strain>
    </source>
</reference>
<dbReference type="EMBL" id="FOGL01000022">
    <property type="protein sequence ID" value="SES18726.1"/>
    <property type="molecule type" value="Genomic_DNA"/>
</dbReference>
<evidence type="ECO:0000313" key="2">
    <source>
        <dbReference type="Proteomes" id="UP000199687"/>
    </source>
</evidence>
<protein>
    <submittedName>
        <fullName evidence="1">Putative FMN-binding domain-containing protein</fullName>
    </submittedName>
</protein>
<dbReference type="RefSeq" id="WP_089743585.1">
    <property type="nucleotide sequence ID" value="NZ_FOGL01000022.1"/>
</dbReference>
<accession>A0A1H9VAD3</accession>
<dbReference type="Proteomes" id="UP000199687">
    <property type="component" value="Unassembled WGS sequence"/>
</dbReference>
<name>A0A1H9VAD3_9BACI</name>
<dbReference type="InterPro" id="IPR012349">
    <property type="entry name" value="Split_barrel_FMN-bd"/>
</dbReference>
<gene>
    <name evidence="1" type="ORF">SAMN04487944_12275</name>
</gene>
<dbReference type="InterPro" id="IPR007396">
    <property type="entry name" value="TR_PAI2-type"/>
</dbReference>
<sequence>MYIPKAFEVNEKGKIYDFIKQNSFGVLFSEEEIGPSATHLPFLMEEKEDGSAVFPRC</sequence>
<dbReference type="AlphaFoldDB" id="A0A1H9VAD3"/>
<keyword evidence="2" id="KW-1185">Reference proteome</keyword>
<organism evidence="1 2">
    <name type="scientific">Gracilibacillus ureilyticus</name>
    <dbReference type="NCBI Taxonomy" id="531814"/>
    <lineage>
        <taxon>Bacteria</taxon>
        <taxon>Bacillati</taxon>
        <taxon>Bacillota</taxon>
        <taxon>Bacilli</taxon>
        <taxon>Bacillales</taxon>
        <taxon>Bacillaceae</taxon>
        <taxon>Gracilibacillus</taxon>
    </lineage>
</organism>
<evidence type="ECO:0000313" key="1">
    <source>
        <dbReference type="EMBL" id="SES18726.1"/>
    </source>
</evidence>
<proteinExistence type="predicted"/>
<dbReference type="Pfam" id="PF04299">
    <property type="entry name" value="FMN_bind_2"/>
    <property type="match status" value="1"/>
</dbReference>